<keyword evidence="2" id="KW-1185">Reference proteome</keyword>
<gene>
    <name evidence="1" type="ORF">OHZ10_29280</name>
</gene>
<protein>
    <submittedName>
        <fullName evidence="1">Uncharacterized protein</fullName>
    </submittedName>
</protein>
<accession>A0ABZ3DN34</accession>
<dbReference type="EMBL" id="CP109822">
    <property type="protein sequence ID" value="XAE50585.1"/>
    <property type="molecule type" value="Genomic_DNA"/>
</dbReference>
<name>A0ABZ3DN34_9BURK</name>
<sequence length="83" mass="9165">MNCKRGDLAVTTGMVDPSNNDVIVEVVSFAFSDSDGVIWYVKHLQPMFDEFGEAYCEGIIYDCNLRPISGVPLTDDVEDEVTA</sequence>
<dbReference type="RefSeq" id="WP_342705169.1">
    <property type="nucleotide sequence ID" value="NZ_CP109822.1"/>
</dbReference>
<reference evidence="1 2" key="1">
    <citation type="submission" date="2022-10" db="EMBL/GenBank/DDBJ databases">
        <title>Genomic of Burkholderia cepacia PN-1.</title>
        <authorList>
            <person name="Yang Y."/>
            <person name="Guan H."/>
            <person name="Huang J."/>
        </authorList>
    </citation>
    <scope>NUCLEOTIDE SEQUENCE [LARGE SCALE GENOMIC DNA]</scope>
    <source>
        <strain evidence="1 2">PN-1</strain>
    </source>
</reference>
<dbReference type="Proteomes" id="UP001448498">
    <property type="component" value="Chromosome 3"/>
</dbReference>
<evidence type="ECO:0000313" key="2">
    <source>
        <dbReference type="Proteomes" id="UP001448498"/>
    </source>
</evidence>
<organism evidence="1 2">
    <name type="scientific">Burkholderia arboris</name>
    <dbReference type="NCBI Taxonomy" id="488730"/>
    <lineage>
        <taxon>Bacteria</taxon>
        <taxon>Pseudomonadati</taxon>
        <taxon>Pseudomonadota</taxon>
        <taxon>Betaproteobacteria</taxon>
        <taxon>Burkholderiales</taxon>
        <taxon>Burkholderiaceae</taxon>
        <taxon>Burkholderia</taxon>
        <taxon>Burkholderia cepacia complex</taxon>
    </lineage>
</organism>
<evidence type="ECO:0000313" key="1">
    <source>
        <dbReference type="EMBL" id="XAE50585.1"/>
    </source>
</evidence>
<proteinExistence type="predicted"/>